<proteinExistence type="predicted"/>
<feature type="transmembrane region" description="Helical" evidence="3">
    <location>
        <begin position="276"/>
        <end position="295"/>
    </location>
</feature>
<dbReference type="InterPro" id="IPR013083">
    <property type="entry name" value="Znf_RING/FYVE/PHD"/>
</dbReference>
<dbReference type="EMBL" id="JAACNO010001350">
    <property type="protein sequence ID" value="KAF4141393.1"/>
    <property type="molecule type" value="Genomic_DNA"/>
</dbReference>
<dbReference type="GO" id="GO:0008270">
    <property type="term" value="F:zinc ion binding"/>
    <property type="evidence" value="ECO:0007669"/>
    <property type="project" value="UniProtKB-KW"/>
</dbReference>
<dbReference type="Proteomes" id="UP000704712">
    <property type="component" value="Unassembled WGS sequence"/>
</dbReference>
<dbReference type="Gene3D" id="3.30.40.10">
    <property type="entry name" value="Zinc/RING finger domain, C3HC4 (zinc finger)"/>
    <property type="match status" value="1"/>
</dbReference>
<evidence type="ECO:0000256" key="2">
    <source>
        <dbReference type="SAM" id="MobiDB-lite"/>
    </source>
</evidence>
<sequence length="407" mass="45755">MSRAISEGLAAARRQCDTPYHRERRRQQREPVGTQDQLVSDDVQIRLDQLLKSDDRHADQVDDFDTDNPTQHNYTQDQVARDDDDYAHDLLDQLLLTGDGELSDIVAVPNVLELEHKDNDDHRESQGKATGRDGVTDCVMCLYPLDGDAWVCDQDSCRQPYHHECIKRTFPVDPRCCNCRVYVYLEVEDDDVIIAKHVAAPPTCVVCLRVITDVVLEGPQCSHTVDYECLVAYNAQYLRNIRARDLQCPACSQPGKDVRKLTISSQQQLIKEIMCIIIVITSNLILGVIMLSRIVRVEIIHLVRMPIIRLEQLVQPNLHIIRHQLVLGSNGLPLLTTSLSVVWCVALPPRCSQLVPVLDAIGEIAAPTPSLMARDMVPVPLDPMPIHVTKLARGRRDTAEASLLVQP</sequence>
<feature type="domain" description="RING-type" evidence="4">
    <location>
        <begin position="204"/>
        <end position="252"/>
    </location>
</feature>
<keyword evidence="1" id="KW-0479">Metal-binding</keyword>
<dbReference type="PROSITE" id="PS50089">
    <property type="entry name" value="ZF_RING_2"/>
    <property type="match status" value="1"/>
</dbReference>
<keyword evidence="3" id="KW-0472">Membrane</keyword>
<gene>
    <name evidence="5" type="ORF">GN958_ATG09364</name>
</gene>
<organism evidence="5 6">
    <name type="scientific">Phytophthora infestans</name>
    <name type="common">Potato late blight agent</name>
    <name type="synonym">Botrytis infestans</name>
    <dbReference type="NCBI Taxonomy" id="4787"/>
    <lineage>
        <taxon>Eukaryota</taxon>
        <taxon>Sar</taxon>
        <taxon>Stramenopiles</taxon>
        <taxon>Oomycota</taxon>
        <taxon>Peronosporomycetes</taxon>
        <taxon>Peronosporales</taxon>
        <taxon>Peronosporaceae</taxon>
        <taxon>Phytophthora</taxon>
    </lineage>
</organism>
<evidence type="ECO:0000313" key="5">
    <source>
        <dbReference type="EMBL" id="KAF4141393.1"/>
    </source>
</evidence>
<keyword evidence="3" id="KW-0812">Transmembrane</keyword>
<evidence type="ECO:0000256" key="3">
    <source>
        <dbReference type="SAM" id="Phobius"/>
    </source>
</evidence>
<feature type="region of interest" description="Disordered" evidence="2">
    <location>
        <begin position="1"/>
        <end position="37"/>
    </location>
</feature>
<keyword evidence="1" id="KW-0862">Zinc</keyword>
<evidence type="ECO:0000259" key="4">
    <source>
        <dbReference type="PROSITE" id="PS50089"/>
    </source>
</evidence>
<feature type="region of interest" description="Disordered" evidence="2">
    <location>
        <begin position="54"/>
        <end position="74"/>
    </location>
</feature>
<protein>
    <recommendedName>
        <fullName evidence="4">RING-type domain-containing protein</fullName>
    </recommendedName>
</protein>
<dbReference type="SUPFAM" id="SSF57850">
    <property type="entry name" value="RING/U-box"/>
    <property type="match status" value="1"/>
</dbReference>
<accession>A0A8S9ULI2</accession>
<dbReference type="InterPro" id="IPR001841">
    <property type="entry name" value="Znf_RING"/>
</dbReference>
<evidence type="ECO:0000256" key="1">
    <source>
        <dbReference type="PROSITE-ProRule" id="PRU00175"/>
    </source>
</evidence>
<reference evidence="5" key="1">
    <citation type="submission" date="2020-03" db="EMBL/GenBank/DDBJ databases">
        <title>Hybrid Assembly of Korean Phytophthora infestans isolates.</title>
        <authorList>
            <person name="Prokchorchik M."/>
            <person name="Lee Y."/>
            <person name="Seo J."/>
            <person name="Cho J.-H."/>
            <person name="Park Y.-E."/>
            <person name="Jang D.-C."/>
            <person name="Im J.-S."/>
            <person name="Choi J.-G."/>
            <person name="Park H.-J."/>
            <person name="Lee G.-B."/>
            <person name="Lee Y.-G."/>
            <person name="Hong S.-Y."/>
            <person name="Cho K."/>
            <person name="Sohn K.H."/>
        </authorList>
    </citation>
    <scope>NUCLEOTIDE SEQUENCE</scope>
    <source>
        <strain evidence="5">KR_2_A2</strain>
    </source>
</reference>
<keyword evidence="3" id="KW-1133">Transmembrane helix</keyword>
<evidence type="ECO:0000313" key="6">
    <source>
        <dbReference type="Proteomes" id="UP000704712"/>
    </source>
</evidence>
<keyword evidence="1" id="KW-0863">Zinc-finger</keyword>
<comment type="caution">
    <text evidence="5">The sequence shown here is derived from an EMBL/GenBank/DDBJ whole genome shotgun (WGS) entry which is preliminary data.</text>
</comment>
<name>A0A8S9ULI2_PHYIN</name>
<dbReference type="AlphaFoldDB" id="A0A8S9ULI2"/>